<dbReference type="Gene3D" id="3.90.550.50">
    <property type="match status" value="1"/>
</dbReference>
<keyword evidence="12" id="KW-0735">Signal-anchor</keyword>
<evidence type="ECO:0000259" key="24">
    <source>
        <dbReference type="Pfam" id="PF02434"/>
    </source>
</evidence>
<evidence type="ECO:0000256" key="20">
    <source>
        <dbReference type="ARBA" id="ARBA00042009"/>
    </source>
</evidence>
<dbReference type="FunFam" id="3.90.550.50:FF:000017">
    <property type="entry name" value="Glycoprotein-N-acetylgalactosamine 3-beta-galactosyltransferase 1"/>
    <property type="match status" value="1"/>
</dbReference>
<evidence type="ECO:0000256" key="6">
    <source>
        <dbReference type="ARBA" id="ARBA00012557"/>
    </source>
</evidence>
<keyword evidence="8" id="KW-0808">Transferase</keyword>
<keyword evidence="9" id="KW-0812">Transmembrane</keyword>
<evidence type="ECO:0000256" key="10">
    <source>
        <dbReference type="ARBA" id="ARBA00022723"/>
    </source>
</evidence>
<comment type="cofactor">
    <cofactor evidence="1">
        <name>Mn(2+)</name>
        <dbReference type="ChEBI" id="CHEBI:29035"/>
    </cofactor>
</comment>
<evidence type="ECO:0000256" key="21">
    <source>
        <dbReference type="ARBA" id="ARBA00043065"/>
    </source>
</evidence>
<keyword evidence="11" id="KW-0547">Nucleotide-binding</keyword>
<dbReference type="InterPro" id="IPR027417">
    <property type="entry name" value="P-loop_NTPase"/>
</dbReference>
<keyword evidence="15" id="KW-1015">Disulfide bond</keyword>
<dbReference type="Pfam" id="PF24082">
    <property type="entry name" value="SPEF2_C"/>
    <property type="match status" value="1"/>
</dbReference>
<dbReference type="Proteomes" id="UP001153709">
    <property type="component" value="Chromosome 4"/>
</dbReference>
<keyword evidence="17" id="KW-0464">Manganese</keyword>
<evidence type="ECO:0000256" key="17">
    <source>
        <dbReference type="ARBA" id="ARBA00023211"/>
    </source>
</evidence>
<evidence type="ECO:0000256" key="22">
    <source>
        <dbReference type="ARBA" id="ARBA00059245"/>
    </source>
</evidence>
<evidence type="ECO:0000256" key="13">
    <source>
        <dbReference type="ARBA" id="ARBA00022989"/>
    </source>
</evidence>
<comment type="similarity">
    <text evidence="4">Belongs to the glycosyltransferase 31 family. Beta3-Gal-T subfamily.</text>
</comment>
<dbReference type="InterPro" id="IPR052634">
    <property type="entry name" value="Sperm_flagellar-bone_growth"/>
</dbReference>
<feature type="domain" description="Fringe-like glycosyltransferase" evidence="24">
    <location>
        <begin position="1850"/>
        <end position="2017"/>
    </location>
</feature>
<feature type="compositionally biased region" description="Basic and acidic residues" evidence="23">
    <location>
        <begin position="1632"/>
        <end position="1641"/>
    </location>
</feature>
<reference evidence="27" key="1">
    <citation type="submission" date="2022-01" db="EMBL/GenBank/DDBJ databases">
        <authorList>
            <person name="King R."/>
        </authorList>
    </citation>
    <scope>NUCLEOTIDE SEQUENCE</scope>
</reference>
<dbReference type="Pfam" id="PF02434">
    <property type="entry name" value="Fringe"/>
    <property type="match status" value="1"/>
</dbReference>
<gene>
    <name evidence="27" type="ORF">DIABBA_LOCUS6475</name>
</gene>
<keyword evidence="13" id="KW-1133">Transmembrane helix</keyword>
<evidence type="ECO:0000256" key="7">
    <source>
        <dbReference type="ARBA" id="ARBA00022676"/>
    </source>
</evidence>
<evidence type="ECO:0000256" key="19">
    <source>
        <dbReference type="ARBA" id="ARBA00041226"/>
    </source>
</evidence>
<accession>A0A9N9SVZ3</accession>
<feature type="domain" description="CPC1/SPEF2" evidence="25">
    <location>
        <begin position="300"/>
        <end position="430"/>
    </location>
</feature>
<dbReference type="Gene3D" id="3.40.50.300">
    <property type="entry name" value="P-loop containing nucleotide triphosphate hydrolases"/>
    <property type="match status" value="1"/>
</dbReference>
<evidence type="ECO:0000259" key="26">
    <source>
        <dbReference type="Pfam" id="PF24082"/>
    </source>
</evidence>
<dbReference type="PANTHER" id="PTHR14919:SF0">
    <property type="entry name" value="SPERM FLAGELLAR PROTEIN 2"/>
    <property type="match status" value="1"/>
</dbReference>
<evidence type="ECO:0000256" key="12">
    <source>
        <dbReference type="ARBA" id="ARBA00022968"/>
    </source>
</evidence>
<evidence type="ECO:0000256" key="11">
    <source>
        <dbReference type="ARBA" id="ARBA00022741"/>
    </source>
</evidence>
<evidence type="ECO:0000256" key="5">
    <source>
        <dbReference type="ARBA" id="ARBA00011748"/>
    </source>
</evidence>
<evidence type="ECO:0000313" key="28">
    <source>
        <dbReference type="Proteomes" id="UP001153709"/>
    </source>
</evidence>
<dbReference type="EMBL" id="OU898279">
    <property type="protein sequence ID" value="CAG9833047.1"/>
    <property type="molecule type" value="Genomic_DNA"/>
</dbReference>
<organism evidence="27 28">
    <name type="scientific">Diabrotica balteata</name>
    <name type="common">Banded cucumber beetle</name>
    <dbReference type="NCBI Taxonomy" id="107213"/>
    <lineage>
        <taxon>Eukaryota</taxon>
        <taxon>Metazoa</taxon>
        <taxon>Ecdysozoa</taxon>
        <taxon>Arthropoda</taxon>
        <taxon>Hexapoda</taxon>
        <taxon>Insecta</taxon>
        <taxon>Pterygota</taxon>
        <taxon>Neoptera</taxon>
        <taxon>Endopterygota</taxon>
        <taxon>Coleoptera</taxon>
        <taxon>Polyphaga</taxon>
        <taxon>Cucujiformia</taxon>
        <taxon>Chrysomeloidea</taxon>
        <taxon>Chrysomelidae</taxon>
        <taxon>Galerucinae</taxon>
        <taxon>Diabroticina</taxon>
        <taxon>Diabroticites</taxon>
        <taxon>Diabrotica</taxon>
    </lineage>
</organism>
<proteinExistence type="inferred from homology"/>
<evidence type="ECO:0000256" key="3">
    <source>
        <dbReference type="ARBA" id="ARBA00004922"/>
    </source>
</evidence>
<feature type="compositionally biased region" description="Polar residues" evidence="23">
    <location>
        <begin position="1691"/>
        <end position="1701"/>
    </location>
</feature>
<dbReference type="GO" id="GO:0000166">
    <property type="term" value="F:nucleotide binding"/>
    <property type="evidence" value="ECO:0007669"/>
    <property type="project" value="UniProtKB-KW"/>
</dbReference>
<feature type="domain" description="SPEF2 C-terminal" evidence="26">
    <location>
        <begin position="1324"/>
        <end position="1506"/>
    </location>
</feature>
<dbReference type="InterPro" id="IPR054517">
    <property type="entry name" value="SPEF2_D5"/>
</dbReference>
<dbReference type="GO" id="GO:0030145">
    <property type="term" value="F:manganese ion binding"/>
    <property type="evidence" value="ECO:0007669"/>
    <property type="project" value="UniProtKB-ARBA"/>
</dbReference>
<evidence type="ECO:0000313" key="27">
    <source>
        <dbReference type="EMBL" id="CAG9833047.1"/>
    </source>
</evidence>
<evidence type="ECO:0000256" key="14">
    <source>
        <dbReference type="ARBA" id="ARBA00023136"/>
    </source>
</evidence>
<evidence type="ECO:0000259" key="25">
    <source>
        <dbReference type="Pfam" id="PF22946"/>
    </source>
</evidence>
<comment type="subunit">
    <text evidence="5">Homodimer; disulfide-linked.</text>
</comment>
<comment type="subcellular location">
    <subcellularLocation>
        <location evidence="2">Membrane</location>
        <topology evidence="2">Single-pass type II membrane protein</topology>
    </subcellularLocation>
</comment>
<dbReference type="InterPro" id="IPR003378">
    <property type="entry name" value="Fringe-like_glycosylTrfase"/>
</dbReference>
<comment type="pathway">
    <text evidence="3">Protein modification; protein glycosylation.</text>
</comment>
<keyword evidence="14" id="KW-0472">Membrane</keyword>
<evidence type="ECO:0000256" key="8">
    <source>
        <dbReference type="ARBA" id="ARBA00022679"/>
    </source>
</evidence>
<keyword evidence="16" id="KW-0325">Glycoprotein</keyword>
<protein>
    <recommendedName>
        <fullName evidence="18">Glycoprotein-N-acetylgalactosamine 3-beta-galactosyltransferase 1</fullName>
        <ecNumber evidence="6">2.4.1.122</ecNumber>
    </recommendedName>
    <alternativeName>
        <fullName evidence="20">Core 1 O-glycan T-synthase</fullName>
    </alternativeName>
    <alternativeName>
        <fullName evidence="21">Core 1 UDP-galactose:N-acetylgalactosamine-alpha-R beta 1,3-galactosyltransferase 1</fullName>
    </alternativeName>
    <alternativeName>
        <fullName evidence="19">Core 1 beta1,3-galactosyltransferase 1</fullName>
    </alternativeName>
</protein>
<evidence type="ECO:0000256" key="15">
    <source>
        <dbReference type="ARBA" id="ARBA00023157"/>
    </source>
</evidence>
<dbReference type="PANTHER" id="PTHR14919">
    <property type="entry name" value="KPL2-RELATED"/>
    <property type="match status" value="1"/>
</dbReference>
<dbReference type="GO" id="GO:0016263">
    <property type="term" value="F:glycoprotein-N-acetylgalactosamine 3-beta-galactosyltransferase activity"/>
    <property type="evidence" value="ECO:0007669"/>
    <property type="project" value="UniProtKB-EC"/>
</dbReference>
<evidence type="ECO:0000256" key="16">
    <source>
        <dbReference type="ARBA" id="ARBA00023180"/>
    </source>
</evidence>
<evidence type="ECO:0000256" key="1">
    <source>
        <dbReference type="ARBA" id="ARBA00001936"/>
    </source>
</evidence>
<evidence type="ECO:0000256" key="4">
    <source>
        <dbReference type="ARBA" id="ARBA00006462"/>
    </source>
</evidence>
<keyword evidence="28" id="KW-1185">Reference proteome</keyword>
<dbReference type="InterPro" id="IPR056199">
    <property type="entry name" value="SPEF2_C"/>
</dbReference>
<name>A0A9N9SVZ3_DIABA</name>
<comment type="function">
    <text evidence="22">Glycosyltransferase that generates the core 1 O-glycan Gal-beta1-3GalNAc-alpha1-Ser/Thr (T antigen), which is a precursor for many extended O-glycans in glycoproteins.</text>
</comment>
<dbReference type="OrthoDB" id="62528at2759"/>
<evidence type="ECO:0000256" key="23">
    <source>
        <dbReference type="SAM" id="MobiDB-lite"/>
    </source>
</evidence>
<keyword evidence="7" id="KW-0328">Glycosyltransferase</keyword>
<feature type="region of interest" description="Disordered" evidence="23">
    <location>
        <begin position="1581"/>
        <end position="1701"/>
    </location>
</feature>
<sequence length="2120" mass="246814">MAEIVTQWIQEKLGVLVSLNPEVFCDVTRDGYLLSKILRSYEIINDDQLYLIQKSELKDICLSNFQNYLIHWLKPINIHLENEDIMDIVEGRKLASLSLFYRTFLELHEKDCLTFVAKSKLNGELQNAVSKFTVSKVKKNPFSKVENVENRYKDQMENCYDVIHWLQDRFEMVINKCKSAREEYVALMRHSERRVSSNFSIAAHHFPAGDFHMDNGSLKSVDLTYDELVEESHKIRTHTFKPNIMQAKEITQKIKDKSKHKADAEIFRKDMEEYTRKVFWNRLLNEENQDFETHLSSKILKQSLYETQMLKKMEDIAQQEEHMLRGKQIIVDEIMKENEALLIEKLMEKDDTIDRKKFEYYLEKERLNQLHRVLYREVQRVKEEKKQKICRDTVKALCDMTIKYSEFQSYFEEPPQRRVLDQWNKLIVSGFSLEDPAVSAVALVDEKSVVPEQIRLKQLAKQSVADEKDFESYVNFDWPWLLSQKVHLLLDEKYPLPALPVPPDLPRAHIRVCVNGLSDITCLPLLTKLLQHKNVIVVELQDAVNYCMSAYKHEIAVTKEEEDKDDAVEEKIIKVKKEKVIKGKKGKAQKRPKKDDLKPSVEHVDKLVQTPRIFPSEEIILSPYAELGRIAEEELSKGNVLTDYLLVSMFMEYLRSKPDIEGWVLINYPTNIEQAILLEETLSGLKVPGLPESNRICKSLIDIVYICDPEEEVEEDERRFSKLVTDPTQPLEPPPYDTVLTAFVNICPDIEQETAEWTESSKEQMSSFLNESEEDLNLKQFYSDMGCYYSLYYKSFEYSPVKQLAKLIIGDYTIPPKSSIELFGDVIRYIESDKVSYNRPFRSVKSGEKVERERIEKVFKKTEVSLASSEIVSMEKLKKGKNKDKKAKKHARGTVIVREDKYTQIPSVTIVEIEEDDIAAYQIEPKPGEPGYKYLTFPLNEKVGAVITNFWEHMEEVFVNDMTQVLFLKKTHLNMLMPYICYIKNLINKHIIKPDERQMYLKQFQERFNQFDSDFRRDNEFKAELHCLVNELKNRLLDMCDNKMIAAEQERRAILHNNWGPRQLAEIINNYINGFQLELDRHIDTLIFINDYFTGLISQVLTEEEITKEILHKFELENKSFEKLVNDYLLEKLDQEHHEDPLKGRLETIYHTALLAAEVREVTAFDHFLKAKLLCHPDEGKGKGKGKTKKDPKTLLTAFEPSKGVKNNQDRIFDEWLCALHGEIARLEIRFLLLKQDMFENVTWFIKALRKTFNEMHSNIKTRYIKEVECVKKACHFLSTAIENEVPIQEELLFVDDDFLINADTLMFESPIQQDVEELPDDLTFRVSELWKITDIFSDLAPDGFLPRAKFIFILQDFIASEEPYLVPKEWRKLEGYRVKYLSQRLFENQSYISWKDFIIYNLLIPIPTDKELISLRNQCLLIDKLRSEIISKEEFLDLLFWFDKDDENKDKSNGVSLKNLLFKMYKYDKESCNYTAMLLDFCKGASTQEGIAKALAVVCQKSVCWNEDTGRSFVQEVFHKREIHEEEVRQRENQLQEYREFVGSIINSLIDRTVHSCDSVIITEILPKDDKDVIENEDTREVGFDIENQGKYTPQERKFSKHKNDGKFRNSAKKMSRTSESHEHRQRSKSRTSESHENRQRSKSGTSESHENKQGIKSVPETETTGKISYIKGESGTTTSTVPQHKEKSSSPPTSTNTIGFENQNSPSLCYFLRFDDIAKLLAATLSNILSSKDKKFFDVLCNVYESCKNPAFNNEVLCHEFLNCKGFLQPAINKQFFIALLMGLICGWLIAYTGVSHQIIALTDPHTSNDMENMYGPTVDPGDHADNEEFHNMEDPTVANKLYSNVRILCWIMTGPKNHEKRAKHVKNTWGKRCNVLLFMSSKEDNSLPSVALPVKEGRDNLWLKTKEAFKYVYKHYYDSADWFLKADDDTYVILENLRYMLLPNKPSEPIYFGCRFKPFVKQGYMSGGAGYVLSKEALKRFIEVGLTNSTGCSHANGGSEDVEMGKCMEAVNVKAGDSRDSLGRGRFFPFVPEHHLIPGHVSRSFWYWDYIYYEAKQGMDCCSDNAVSFHYVSPNQMYVLEYLIYHLRPYGISFHVEMPPELTEKPSVADESSNATT</sequence>
<evidence type="ECO:0000256" key="18">
    <source>
        <dbReference type="ARBA" id="ARBA00040898"/>
    </source>
</evidence>
<keyword evidence="10" id="KW-0479">Metal-binding</keyword>
<dbReference type="Pfam" id="PF22946">
    <property type="entry name" value="SPEF2_D5"/>
    <property type="match status" value="1"/>
</dbReference>
<dbReference type="EC" id="2.4.1.122" evidence="6"/>
<feature type="compositionally biased region" description="Basic and acidic residues" evidence="23">
    <location>
        <begin position="1595"/>
        <end position="1609"/>
    </location>
</feature>
<dbReference type="GO" id="GO:0016020">
    <property type="term" value="C:membrane"/>
    <property type="evidence" value="ECO:0007669"/>
    <property type="project" value="UniProtKB-SubCell"/>
</dbReference>
<evidence type="ECO:0000256" key="9">
    <source>
        <dbReference type="ARBA" id="ARBA00022692"/>
    </source>
</evidence>
<evidence type="ECO:0000256" key="2">
    <source>
        <dbReference type="ARBA" id="ARBA00004606"/>
    </source>
</evidence>